<reference evidence="8 9" key="1">
    <citation type="submission" date="2018-10" db="EMBL/GenBank/DDBJ databases">
        <title>A high-quality apple genome assembly.</title>
        <authorList>
            <person name="Hu J."/>
        </authorList>
    </citation>
    <scope>NUCLEOTIDE SEQUENCE [LARGE SCALE GENOMIC DNA]</scope>
    <source>
        <strain evidence="9">cv. HFTH1</strain>
        <tissue evidence="8">Young leaf</tissue>
    </source>
</reference>
<accession>A0A498KM42</accession>
<keyword evidence="9" id="KW-1185">Reference proteome</keyword>
<dbReference type="PANTHER" id="PTHR10634">
    <property type="entry name" value="AN1-TYPE ZINC FINGER PROTEIN"/>
    <property type="match status" value="1"/>
</dbReference>
<feature type="domain" description="AN1-type" evidence="7">
    <location>
        <begin position="85"/>
        <end position="131"/>
    </location>
</feature>
<comment type="caution">
    <text evidence="8">The sequence shown here is derived from an EMBL/GenBank/DDBJ whole genome shotgun (WGS) entry which is preliminary data.</text>
</comment>
<keyword evidence="3 5" id="KW-0863">Zinc-finger</keyword>
<dbReference type="SUPFAM" id="SSF57716">
    <property type="entry name" value="Glucocorticoid receptor-like (DNA-binding domain)"/>
    <property type="match status" value="1"/>
</dbReference>
<dbReference type="AlphaFoldDB" id="A0A498KM42"/>
<evidence type="ECO:0000256" key="3">
    <source>
        <dbReference type="ARBA" id="ARBA00022771"/>
    </source>
</evidence>
<evidence type="ECO:0000313" key="8">
    <source>
        <dbReference type="EMBL" id="RXI08546.1"/>
    </source>
</evidence>
<dbReference type="GO" id="GO:0003677">
    <property type="term" value="F:DNA binding"/>
    <property type="evidence" value="ECO:0007669"/>
    <property type="project" value="InterPro"/>
</dbReference>
<dbReference type="PROSITE" id="PS51039">
    <property type="entry name" value="ZF_AN1"/>
    <property type="match status" value="1"/>
</dbReference>
<keyword evidence="2" id="KW-0479">Metal-binding</keyword>
<dbReference type="KEGG" id="mdm:103406533"/>
<evidence type="ECO:0000256" key="1">
    <source>
        <dbReference type="ARBA" id="ARBA00003732"/>
    </source>
</evidence>
<dbReference type="InterPro" id="IPR000058">
    <property type="entry name" value="Znf_AN1"/>
</dbReference>
<dbReference type="FunFam" id="4.10.1110.10:FF:000001">
    <property type="entry name" value="Zinc finger AN1-type containing 6"/>
    <property type="match status" value="1"/>
</dbReference>
<evidence type="ECO:0000313" key="9">
    <source>
        <dbReference type="Proteomes" id="UP000290289"/>
    </source>
</evidence>
<keyword evidence="4" id="KW-0862">Zinc</keyword>
<dbReference type="Pfam" id="PF01428">
    <property type="entry name" value="zf-AN1"/>
    <property type="match status" value="1"/>
</dbReference>
<dbReference type="STRING" id="3750.A0A498KM42"/>
<evidence type="ECO:0000259" key="6">
    <source>
        <dbReference type="PROSITE" id="PS51036"/>
    </source>
</evidence>
<dbReference type="SMART" id="SM00154">
    <property type="entry name" value="ZnF_AN1"/>
    <property type="match status" value="1"/>
</dbReference>
<sequence>MESRKDINMEPPRCAKGCGFFGSVTNMNMCSKCYRECLKEEQFAKPAAMVGLASVDKPLIVSNSTATAAVISSLPSQSSQGSSDSSEKKRCLSCKKRVGPTGFECRCGGVFCGKHRYPEEHSCCVDYKKTGQDLLTKQNPLCNGDKLDWRV</sequence>
<dbReference type="Pfam" id="PF01754">
    <property type="entry name" value="zf-A20"/>
    <property type="match status" value="1"/>
</dbReference>
<proteinExistence type="predicted"/>
<evidence type="ECO:0000256" key="5">
    <source>
        <dbReference type="PROSITE-ProRule" id="PRU00449"/>
    </source>
</evidence>
<dbReference type="EMBL" id="RDQH01000327">
    <property type="protein sequence ID" value="RXI08546.1"/>
    <property type="molecule type" value="Genomic_DNA"/>
</dbReference>
<dbReference type="InterPro" id="IPR050652">
    <property type="entry name" value="AN1_A20_ZnFinger"/>
</dbReference>
<comment type="function">
    <text evidence="1">May be involved in environmental stress response.</text>
</comment>
<dbReference type="SMR" id="A0A498KM42"/>
<dbReference type="Gramene" id="mRNA:MD01G0151900">
    <property type="protein sequence ID" value="CDS:MD01G0151900.1"/>
    <property type="gene ID" value="MD01G0151900"/>
</dbReference>
<dbReference type="Proteomes" id="UP000290289">
    <property type="component" value="Chromosome 1"/>
</dbReference>
<name>A0A498KM42_MALDO</name>
<dbReference type="InterPro" id="IPR035896">
    <property type="entry name" value="AN1-like_Znf"/>
</dbReference>
<organism evidence="8 9">
    <name type="scientific">Malus domestica</name>
    <name type="common">Apple</name>
    <name type="synonym">Pyrus malus</name>
    <dbReference type="NCBI Taxonomy" id="3750"/>
    <lineage>
        <taxon>Eukaryota</taxon>
        <taxon>Viridiplantae</taxon>
        <taxon>Streptophyta</taxon>
        <taxon>Embryophyta</taxon>
        <taxon>Tracheophyta</taxon>
        <taxon>Spermatophyta</taxon>
        <taxon>Magnoliopsida</taxon>
        <taxon>eudicotyledons</taxon>
        <taxon>Gunneridae</taxon>
        <taxon>Pentapetalae</taxon>
        <taxon>rosids</taxon>
        <taxon>fabids</taxon>
        <taxon>Rosales</taxon>
        <taxon>Rosaceae</taxon>
        <taxon>Amygdaloideae</taxon>
        <taxon>Maleae</taxon>
        <taxon>Malus</taxon>
    </lineage>
</organism>
<dbReference type="SMART" id="SM00259">
    <property type="entry name" value="ZnF_A20"/>
    <property type="match status" value="1"/>
</dbReference>
<feature type="domain" description="A20-type" evidence="6">
    <location>
        <begin position="8"/>
        <end position="42"/>
    </location>
</feature>
<dbReference type="PROSITE" id="PS51036">
    <property type="entry name" value="ZF_A20"/>
    <property type="match status" value="1"/>
</dbReference>
<evidence type="ECO:0000256" key="4">
    <source>
        <dbReference type="ARBA" id="ARBA00022833"/>
    </source>
</evidence>
<dbReference type="GO" id="GO:0008270">
    <property type="term" value="F:zinc ion binding"/>
    <property type="evidence" value="ECO:0007669"/>
    <property type="project" value="UniProtKB-KW"/>
</dbReference>
<dbReference type="Gene3D" id="4.10.1110.10">
    <property type="entry name" value="AN1-like Zinc finger"/>
    <property type="match status" value="1"/>
</dbReference>
<evidence type="ECO:0000259" key="7">
    <source>
        <dbReference type="PROSITE" id="PS51039"/>
    </source>
</evidence>
<dbReference type="InterPro" id="IPR002653">
    <property type="entry name" value="Znf_A20"/>
</dbReference>
<dbReference type="Gene3D" id="1.20.5.4770">
    <property type="match status" value="1"/>
</dbReference>
<dbReference type="OrthoDB" id="1148388at2759"/>
<gene>
    <name evidence="8" type="ORF">DVH24_022690</name>
</gene>
<protein>
    <submittedName>
        <fullName evidence="8">Uncharacterized protein</fullName>
    </submittedName>
</protein>
<evidence type="ECO:0000256" key="2">
    <source>
        <dbReference type="ARBA" id="ARBA00022723"/>
    </source>
</evidence>
<dbReference type="SUPFAM" id="SSF118310">
    <property type="entry name" value="AN1-like Zinc finger"/>
    <property type="match status" value="1"/>
</dbReference>
<dbReference type="PANTHER" id="PTHR10634:SF124">
    <property type="entry name" value="ZINC FINGER A20 AND AN1 DOMAIN-CONTAINING STRESS-ASSOCIATED PROTEIN 8-RELATED"/>
    <property type="match status" value="1"/>
</dbReference>